<dbReference type="Proteomes" id="UP001163823">
    <property type="component" value="Chromosome 12"/>
</dbReference>
<dbReference type="PANTHER" id="PTHR15074:SF0">
    <property type="entry name" value="METHYL-CPG-BINDING DOMAIN PROTEIN 4-LIKE PROTEIN"/>
    <property type="match status" value="1"/>
</dbReference>
<keyword evidence="2" id="KW-0539">Nucleus</keyword>
<dbReference type="GO" id="GO:0005634">
    <property type="term" value="C:nucleus"/>
    <property type="evidence" value="ECO:0007669"/>
    <property type="project" value="UniProtKB-SubCell"/>
</dbReference>
<dbReference type="EMBL" id="JARAOO010000012">
    <property type="protein sequence ID" value="KAJ7949945.1"/>
    <property type="molecule type" value="Genomic_DNA"/>
</dbReference>
<keyword evidence="4" id="KW-1185">Reference proteome</keyword>
<evidence type="ECO:0000313" key="3">
    <source>
        <dbReference type="EMBL" id="KAJ7949945.1"/>
    </source>
</evidence>
<proteinExistence type="predicted"/>
<comment type="subcellular location">
    <subcellularLocation>
        <location evidence="1">Nucleus</location>
    </subcellularLocation>
</comment>
<dbReference type="Gene3D" id="1.10.340.30">
    <property type="entry name" value="Hypothetical protein, domain 2"/>
    <property type="match status" value="1"/>
</dbReference>
<dbReference type="KEGG" id="qsa:O6P43_030223"/>
<dbReference type="GO" id="GO:0003677">
    <property type="term" value="F:DNA binding"/>
    <property type="evidence" value="ECO:0007669"/>
    <property type="project" value="InterPro"/>
</dbReference>
<evidence type="ECO:0000313" key="4">
    <source>
        <dbReference type="Proteomes" id="UP001163823"/>
    </source>
</evidence>
<dbReference type="GO" id="GO:0006281">
    <property type="term" value="P:DNA repair"/>
    <property type="evidence" value="ECO:0007669"/>
    <property type="project" value="InterPro"/>
</dbReference>
<comment type="caution">
    <text evidence="3">The sequence shown here is derived from an EMBL/GenBank/DDBJ whole genome shotgun (WGS) entry which is preliminary data.</text>
</comment>
<sequence length="70" mass="7883">MEKTIQSLGLQKTRAIMIQRLSQDYLDDRWTHVTQLHGVGKYALALENGQGETARSYAKLLLGLPLQDQA</sequence>
<reference evidence="3" key="1">
    <citation type="journal article" date="2023" name="Science">
        <title>Elucidation of the pathway for biosynthesis of saponin adjuvants from the soapbark tree.</title>
        <authorList>
            <person name="Reed J."/>
            <person name="Orme A."/>
            <person name="El-Demerdash A."/>
            <person name="Owen C."/>
            <person name="Martin L.B.B."/>
            <person name="Misra R.C."/>
            <person name="Kikuchi S."/>
            <person name="Rejzek M."/>
            <person name="Martin A.C."/>
            <person name="Harkess A."/>
            <person name="Leebens-Mack J."/>
            <person name="Louveau T."/>
            <person name="Stephenson M.J."/>
            <person name="Osbourn A."/>
        </authorList>
    </citation>
    <scope>NUCLEOTIDE SEQUENCE</scope>
    <source>
        <strain evidence="3">S10</strain>
    </source>
</reference>
<accession>A0AAD7L3M3</accession>
<dbReference type="InterPro" id="IPR045138">
    <property type="entry name" value="MeCP2/MBD4"/>
</dbReference>
<dbReference type="AlphaFoldDB" id="A0AAD7L3M3"/>
<gene>
    <name evidence="3" type="ORF">O6P43_030223</name>
</gene>
<dbReference type="SUPFAM" id="SSF48150">
    <property type="entry name" value="DNA-glycosylase"/>
    <property type="match status" value="1"/>
</dbReference>
<protein>
    <submittedName>
        <fullName evidence="3">Methyl-CpG-binding domain protein 4</fullName>
    </submittedName>
</protein>
<evidence type="ECO:0000256" key="1">
    <source>
        <dbReference type="ARBA" id="ARBA00004123"/>
    </source>
</evidence>
<name>A0AAD7L3M3_QUISA</name>
<dbReference type="InterPro" id="IPR011257">
    <property type="entry name" value="DNA_glycosylase"/>
</dbReference>
<evidence type="ECO:0000256" key="2">
    <source>
        <dbReference type="ARBA" id="ARBA00023242"/>
    </source>
</evidence>
<dbReference type="PANTHER" id="PTHR15074">
    <property type="entry name" value="METHYL-CPG-BINDING PROTEIN"/>
    <property type="match status" value="1"/>
</dbReference>
<dbReference type="GO" id="GO:0003824">
    <property type="term" value="F:catalytic activity"/>
    <property type="evidence" value="ECO:0007669"/>
    <property type="project" value="InterPro"/>
</dbReference>
<organism evidence="3 4">
    <name type="scientific">Quillaja saponaria</name>
    <name type="common">Soap bark tree</name>
    <dbReference type="NCBI Taxonomy" id="32244"/>
    <lineage>
        <taxon>Eukaryota</taxon>
        <taxon>Viridiplantae</taxon>
        <taxon>Streptophyta</taxon>
        <taxon>Embryophyta</taxon>
        <taxon>Tracheophyta</taxon>
        <taxon>Spermatophyta</taxon>
        <taxon>Magnoliopsida</taxon>
        <taxon>eudicotyledons</taxon>
        <taxon>Gunneridae</taxon>
        <taxon>Pentapetalae</taxon>
        <taxon>rosids</taxon>
        <taxon>fabids</taxon>
        <taxon>Fabales</taxon>
        <taxon>Quillajaceae</taxon>
        <taxon>Quillaja</taxon>
    </lineage>
</organism>